<evidence type="ECO:0000313" key="6">
    <source>
        <dbReference type="EMBL" id="OAY22968.2"/>
    </source>
</evidence>
<reference evidence="7" key="1">
    <citation type="journal article" date="2016" name="Nat. Biotechnol.">
        <title>Sequencing wild and cultivated cassava and related species reveals extensive interspecific hybridization and genetic diversity.</title>
        <authorList>
            <person name="Bredeson J.V."/>
            <person name="Lyons J.B."/>
            <person name="Prochnik S.E."/>
            <person name="Wu G.A."/>
            <person name="Ha C.M."/>
            <person name="Edsinger-Gonzales E."/>
            <person name="Grimwood J."/>
            <person name="Schmutz J."/>
            <person name="Rabbi I.Y."/>
            <person name="Egesi C."/>
            <person name="Nauluvula P."/>
            <person name="Lebot V."/>
            <person name="Ndunguru J."/>
            <person name="Mkamilo G."/>
            <person name="Bart R.S."/>
            <person name="Setter T.L."/>
            <person name="Gleadow R.M."/>
            <person name="Kulakow P."/>
            <person name="Ferguson M.E."/>
            <person name="Rounsley S."/>
            <person name="Rokhsar D.S."/>
        </authorList>
    </citation>
    <scope>NUCLEOTIDE SEQUENCE [LARGE SCALE GENOMIC DNA]</scope>
    <source>
        <strain evidence="7">cv. AM560-2</strain>
    </source>
</reference>
<protein>
    <recommendedName>
        <fullName evidence="8">Leucine-rich repeat-containing N-terminal plant-type domain-containing protein</fullName>
    </recommendedName>
</protein>
<evidence type="ECO:0000256" key="4">
    <source>
        <dbReference type="ARBA" id="ARBA00022729"/>
    </source>
</evidence>
<comment type="subcellular location">
    <subcellularLocation>
        <location evidence="1">Secreted</location>
    </subcellularLocation>
</comment>
<dbReference type="EMBL" id="CM004404">
    <property type="protein sequence ID" value="OAY22968.2"/>
    <property type="molecule type" value="Genomic_DNA"/>
</dbReference>
<dbReference type="OMA" id="FVPHIPC"/>
<dbReference type="InterPro" id="IPR001611">
    <property type="entry name" value="Leu-rich_rpt"/>
</dbReference>
<sequence length="71" mass="7661">MHPVVRLSSEVFCTRTVAQVSTSVISAIFPSAMCGASVLVFSGFHTRVEGSGCCNLLRVSLWAYLLGCFFL</sequence>
<keyword evidence="4" id="KW-0732">Signal</keyword>
<evidence type="ECO:0000256" key="5">
    <source>
        <dbReference type="ARBA" id="ARBA00022737"/>
    </source>
</evidence>
<keyword evidence="2" id="KW-0964">Secreted</keyword>
<evidence type="ECO:0000256" key="2">
    <source>
        <dbReference type="ARBA" id="ARBA00022525"/>
    </source>
</evidence>
<name>A0A2C9U038_MANES</name>
<dbReference type="Gene3D" id="3.80.10.10">
    <property type="entry name" value="Ribonuclease Inhibitor"/>
    <property type="match status" value="2"/>
</dbReference>
<dbReference type="InterPro" id="IPR051582">
    <property type="entry name" value="LRR_extensin-like_regulator"/>
</dbReference>
<organism evidence="6 7">
    <name type="scientific">Manihot esculenta</name>
    <name type="common">Cassava</name>
    <name type="synonym">Jatropha manihot</name>
    <dbReference type="NCBI Taxonomy" id="3983"/>
    <lineage>
        <taxon>Eukaryota</taxon>
        <taxon>Viridiplantae</taxon>
        <taxon>Streptophyta</taxon>
        <taxon>Embryophyta</taxon>
        <taxon>Tracheophyta</taxon>
        <taxon>Spermatophyta</taxon>
        <taxon>Magnoliopsida</taxon>
        <taxon>eudicotyledons</taxon>
        <taxon>Gunneridae</taxon>
        <taxon>Pentapetalae</taxon>
        <taxon>rosids</taxon>
        <taxon>fabids</taxon>
        <taxon>Malpighiales</taxon>
        <taxon>Euphorbiaceae</taxon>
        <taxon>Crotonoideae</taxon>
        <taxon>Manihoteae</taxon>
        <taxon>Manihot</taxon>
    </lineage>
</organism>
<dbReference type="Pfam" id="PF00560">
    <property type="entry name" value="LRR_1"/>
    <property type="match status" value="1"/>
</dbReference>
<dbReference type="PANTHER" id="PTHR32093">
    <property type="entry name" value="LEUCINE-RICH REPEAT EXTENSIN-LIKE PROTEIN 3-RELATED"/>
    <property type="match status" value="1"/>
</dbReference>
<dbReference type="AlphaFoldDB" id="A0A2C9U038"/>
<evidence type="ECO:0000256" key="1">
    <source>
        <dbReference type="ARBA" id="ARBA00004613"/>
    </source>
</evidence>
<proteinExistence type="predicted"/>
<dbReference type="PANTHER" id="PTHR32093:SF91">
    <property type="entry name" value="LEUCINE-RICH REPEAT-CONTAINING N-TERMINAL PLANT-TYPE DOMAIN-CONTAINING PROTEIN"/>
    <property type="match status" value="1"/>
</dbReference>
<dbReference type="STRING" id="3983.A0A2C9U038"/>
<evidence type="ECO:0000313" key="7">
    <source>
        <dbReference type="Proteomes" id="UP000091857"/>
    </source>
</evidence>
<evidence type="ECO:0008006" key="8">
    <source>
        <dbReference type="Google" id="ProtNLM"/>
    </source>
</evidence>
<dbReference type="InterPro" id="IPR032675">
    <property type="entry name" value="LRR_dom_sf"/>
</dbReference>
<gene>
    <name evidence="6" type="ORF">MANES_18G040001v8</name>
</gene>
<keyword evidence="7" id="KW-1185">Reference proteome</keyword>
<dbReference type="SUPFAM" id="SSF52058">
    <property type="entry name" value="L domain-like"/>
    <property type="match status" value="1"/>
</dbReference>
<accession>A0A2C9U038</accession>
<dbReference type="GO" id="GO:0005576">
    <property type="term" value="C:extracellular region"/>
    <property type="evidence" value="ECO:0007669"/>
    <property type="project" value="UniProtKB-SubCell"/>
</dbReference>
<evidence type="ECO:0000256" key="3">
    <source>
        <dbReference type="ARBA" id="ARBA00022614"/>
    </source>
</evidence>
<keyword evidence="3" id="KW-0433">Leucine-rich repeat</keyword>
<dbReference type="Proteomes" id="UP000091857">
    <property type="component" value="Chromosome 18"/>
</dbReference>
<keyword evidence="5" id="KW-0677">Repeat</keyword>
<comment type="caution">
    <text evidence="6">The sequence shown here is derived from an EMBL/GenBank/DDBJ whole genome shotgun (WGS) entry which is preliminary data.</text>
</comment>